<dbReference type="EMBL" id="QWVT01000008">
    <property type="protein sequence ID" value="RID88077.1"/>
    <property type="molecule type" value="Genomic_DNA"/>
</dbReference>
<keyword evidence="2" id="KW-1185">Reference proteome</keyword>
<gene>
    <name evidence="1" type="ORF">D1970_04385</name>
</gene>
<dbReference type="Gene3D" id="1.10.3480.10">
    <property type="entry name" value="TorD-like"/>
    <property type="match status" value="1"/>
</dbReference>
<protein>
    <recommendedName>
        <fullName evidence="3">Molecular chaperone TorD</fullName>
    </recommendedName>
</protein>
<evidence type="ECO:0000313" key="2">
    <source>
        <dbReference type="Proteomes" id="UP000265816"/>
    </source>
</evidence>
<proteinExistence type="predicted"/>
<dbReference type="AlphaFoldDB" id="A0A398BE62"/>
<sequence length="206" mass="24200">MDQQDEKKLHTANLFSMLAELYKDPDMEFWNDFCNNKLLDQIKEELSLYGETAQWEVTDIPTEFSSLKKMYADSLGSQGVAIPVESLYKQWTADPSCTLPFAKSKGYLLGDPAMHVKFILNEFEMEIPEEYKSTPDHLAVLLELLSYFILHAPDEFTFHFMDDHFDWLEEFLLRLAETNSSPFYYQMTKMLERLLEAVRKEYIIMA</sequence>
<name>A0A398BE62_9BACI</name>
<dbReference type="InterPro" id="IPR036411">
    <property type="entry name" value="TorD-like_sf"/>
</dbReference>
<evidence type="ECO:0008006" key="3">
    <source>
        <dbReference type="Google" id="ProtNLM"/>
    </source>
</evidence>
<comment type="caution">
    <text evidence="1">The sequence shown here is derived from an EMBL/GenBank/DDBJ whole genome shotgun (WGS) entry which is preliminary data.</text>
</comment>
<evidence type="ECO:0000313" key="1">
    <source>
        <dbReference type="EMBL" id="RID88077.1"/>
    </source>
</evidence>
<organism evidence="1 2">
    <name type="scientific">Mesobacillus zeae</name>
    <dbReference type="NCBI Taxonomy" id="1917180"/>
    <lineage>
        <taxon>Bacteria</taxon>
        <taxon>Bacillati</taxon>
        <taxon>Bacillota</taxon>
        <taxon>Bacilli</taxon>
        <taxon>Bacillales</taxon>
        <taxon>Bacillaceae</taxon>
        <taxon>Mesobacillus</taxon>
    </lineage>
</organism>
<dbReference type="SUPFAM" id="SSF89155">
    <property type="entry name" value="TorD-like"/>
    <property type="match status" value="1"/>
</dbReference>
<dbReference type="Pfam" id="PF02613">
    <property type="entry name" value="Nitrate_red_del"/>
    <property type="match status" value="1"/>
</dbReference>
<dbReference type="OrthoDB" id="1808217at2"/>
<dbReference type="Proteomes" id="UP000265816">
    <property type="component" value="Unassembled WGS sequence"/>
</dbReference>
<dbReference type="InterPro" id="IPR020945">
    <property type="entry name" value="DMSO/NO3_reduct_chaperone"/>
</dbReference>
<accession>A0A398BE62</accession>
<dbReference type="RefSeq" id="WP_119111646.1">
    <property type="nucleotide sequence ID" value="NZ_CBCSEO010000001.1"/>
</dbReference>
<reference evidence="1 2" key="1">
    <citation type="submission" date="2018-08" db="EMBL/GenBank/DDBJ databases">
        <title>Bacillus jemisoniae sp. nov., Bacillus chryseoplanitiae sp. nov., Bacillus resnikiae sp. nov., and Bacillus frankliniae sp. nov., isolated from Viking spacecraft and associated surfaces.</title>
        <authorList>
            <person name="Seuylemezian A."/>
            <person name="Vaishampayan P."/>
        </authorList>
    </citation>
    <scope>NUCLEOTIDE SEQUENCE [LARGE SCALE GENOMIC DNA]</scope>
    <source>
        <strain evidence="1 2">JJ-247</strain>
    </source>
</reference>